<keyword evidence="2" id="KW-1185">Reference proteome</keyword>
<dbReference type="EMBL" id="CP093350">
    <property type="protein sequence ID" value="WOH11395.1"/>
    <property type="molecule type" value="Genomic_DNA"/>
</dbReference>
<dbReference type="Proteomes" id="UP000077755">
    <property type="component" value="Chromosome 8"/>
</dbReference>
<dbReference type="SUPFAM" id="SSF50249">
    <property type="entry name" value="Nucleic acid-binding proteins"/>
    <property type="match status" value="1"/>
</dbReference>
<organism evidence="1 2">
    <name type="scientific">Daucus carota subsp. sativus</name>
    <name type="common">Carrot</name>
    <dbReference type="NCBI Taxonomy" id="79200"/>
    <lineage>
        <taxon>Eukaryota</taxon>
        <taxon>Viridiplantae</taxon>
        <taxon>Streptophyta</taxon>
        <taxon>Embryophyta</taxon>
        <taxon>Tracheophyta</taxon>
        <taxon>Spermatophyta</taxon>
        <taxon>Magnoliopsida</taxon>
        <taxon>eudicotyledons</taxon>
        <taxon>Gunneridae</taxon>
        <taxon>Pentapetalae</taxon>
        <taxon>asterids</taxon>
        <taxon>campanulids</taxon>
        <taxon>Apiales</taxon>
        <taxon>Apiaceae</taxon>
        <taxon>Apioideae</taxon>
        <taxon>Scandiceae</taxon>
        <taxon>Daucinae</taxon>
        <taxon>Daucus</taxon>
        <taxon>Daucus sect. Daucus</taxon>
    </lineage>
</organism>
<evidence type="ECO:0000313" key="2">
    <source>
        <dbReference type="Proteomes" id="UP000077755"/>
    </source>
</evidence>
<protein>
    <submittedName>
        <fullName evidence="1">Uncharacterized protein</fullName>
    </submittedName>
</protein>
<sequence length="239" mass="27250">MGFLLDTEVVYPYLFFTFLTTQWILHLVFPFYLCLQDFHVHAFFISEAWESLDISVVEGNMYIIENFITRRAIGYLRPMTSDICIILNESSTVAPVPLELGRIPSHKFEITELGDIYSIVRNLAPDQDPTYALDIVGVILDLGDVKVDVSDSGTRVYVCFNLYDGRNMIKVVCCHEKIALIHPIIYGEFQTDPVVILSSMKPQFYKGILQVSSTSASKAYANIGYSAVRQIWRRLLDQL</sequence>
<accession>A0A175YKA0</accession>
<dbReference type="Gramene" id="KZM84154">
    <property type="protein sequence ID" value="KZM84154"/>
    <property type="gene ID" value="DCAR_028299"/>
</dbReference>
<dbReference type="AlphaFoldDB" id="A0A175YKA0"/>
<dbReference type="InterPro" id="IPR012340">
    <property type="entry name" value="NA-bd_OB-fold"/>
</dbReference>
<name>A0A175YKA0_DAUCS</name>
<reference evidence="1" key="2">
    <citation type="submission" date="2022-03" db="EMBL/GenBank/DDBJ databases">
        <title>Draft title - Genomic analysis of global carrot germplasm unveils the trajectory of domestication and the origin of high carotenoid orange carrot.</title>
        <authorList>
            <person name="Iorizzo M."/>
            <person name="Ellison S."/>
            <person name="Senalik D."/>
            <person name="Macko-Podgorni A."/>
            <person name="Grzebelus D."/>
            <person name="Bostan H."/>
            <person name="Rolling W."/>
            <person name="Curaba J."/>
            <person name="Simon P."/>
        </authorList>
    </citation>
    <scope>NUCLEOTIDE SEQUENCE</scope>
    <source>
        <tissue evidence="1">Leaf</tissue>
    </source>
</reference>
<gene>
    <name evidence="1" type="ORF">DCAR_0830879</name>
</gene>
<reference evidence="1" key="1">
    <citation type="journal article" date="2016" name="Nat. Genet.">
        <title>A high-quality carrot genome assembly provides new insights into carotenoid accumulation and asterid genome evolution.</title>
        <authorList>
            <person name="Iorizzo M."/>
            <person name="Ellison S."/>
            <person name="Senalik D."/>
            <person name="Zeng P."/>
            <person name="Satapoomin P."/>
            <person name="Huang J."/>
            <person name="Bowman M."/>
            <person name="Iovene M."/>
            <person name="Sanseverino W."/>
            <person name="Cavagnaro P."/>
            <person name="Yildiz M."/>
            <person name="Macko-Podgorni A."/>
            <person name="Moranska E."/>
            <person name="Grzebelus E."/>
            <person name="Grzebelus D."/>
            <person name="Ashrafi H."/>
            <person name="Zheng Z."/>
            <person name="Cheng S."/>
            <person name="Spooner D."/>
            <person name="Van Deynze A."/>
            <person name="Simon P."/>
        </authorList>
    </citation>
    <scope>NUCLEOTIDE SEQUENCE</scope>
    <source>
        <tissue evidence="1">Leaf</tissue>
    </source>
</reference>
<dbReference type="Gene3D" id="2.40.50.140">
    <property type="entry name" value="Nucleic acid-binding proteins"/>
    <property type="match status" value="2"/>
</dbReference>
<evidence type="ECO:0000313" key="1">
    <source>
        <dbReference type="EMBL" id="WOH11395.1"/>
    </source>
</evidence>
<proteinExistence type="predicted"/>